<dbReference type="Gramene" id="KFK31108">
    <property type="protein sequence ID" value="KFK31108"/>
    <property type="gene ID" value="AALP_AA6G069100"/>
</dbReference>
<dbReference type="SMART" id="SM00509">
    <property type="entry name" value="TFS2N"/>
    <property type="match status" value="2"/>
</dbReference>
<proteinExistence type="predicted"/>
<dbReference type="InterPro" id="IPR017923">
    <property type="entry name" value="TFIIS_N"/>
</dbReference>
<accession>A0A087GMK6</accession>
<dbReference type="InterPro" id="IPR035441">
    <property type="entry name" value="TFIIS/LEDGF_dom_sf"/>
</dbReference>
<dbReference type="Gene3D" id="1.20.930.10">
    <property type="entry name" value="Conserved domain common to transcription factors TFIIS, elongin A, CRSP70"/>
    <property type="match status" value="1"/>
</dbReference>
<evidence type="ECO:0000256" key="1">
    <source>
        <dbReference type="ARBA" id="ARBA00004123"/>
    </source>
</evidence>
<dbReference type="GO" id="GO:0005634">
    <property type="term" value="C:nucleus"/>
    <property type="evidence" value="ECO:0007669"/>
    <property type="project" value="UniProtKB-SubCell"/>
</dbReference>
<name>A0A087GMK6_ARAAL</name>
<dbReference type="AlphaFoldDB" id="A0A087GMK6"/>
<keyword evidence="6" id="KW-1185">Reference proteome</keyword>
<organism evidence="5 6">
    <name type="scientific">Arabis alpina</name>
    <name type="common">Alpine rock-cress</name>
    <dbReference type="NCBI Taxonomy" id="50452"/>
    <lineage>
        <taxon>Eukaryota</taxon>
        <taxon>Viridiplantae</taxon>
        <taxon>Streptophyta</taxon>
        <taxon>Embryophyta</taxon>
        <taxon>Tracheophyta</taxon>
        <taxon>Spermatophyta</taxon>
        <taxon>Magnoliopsida</taxon>
        <taxon>eudicotyledons</taxon>
        <taxon>Gunneridae</taxon>
        <taxon>Pentapetalae</taxon>
        <taxon>rosids</taxon>
        <taxon>malvids</taxon>
        <taxon>Brassicales</taxon>
        <taxon>Brassicaceae</taxon>
        <taxon>Arabideae</taxon>
        <taxon>Arabis</taxon>
    </lineage>
</organism>
<sequence>MMMKKKIEIARERPDLHRLVSSAIKDANSQSVDRCVDVLRYLKNLHLSVKDLCDSKAILPLEILRDHKNHKIRSAVDVLFTSWLKTLYSSGRSDPKPKSDVVVAKVSSELKKKKNPKSRAHEVVEIKQSLKKERVVKVSVNPRSCPALKKNSTEMLELFDIAKKSADVANAKGLLMSKVETSICVDTLSLLIGFPISSTAPETRRIMEKLGLLTKHKDRKVCNSATALLHHWRQSIRDQQGQDSRKTQV</sequence>
<dbReference type="EMBL" id="CM002874">
    <property type="protein sequence ID" value="KFK31108.1"/>
    <property type="molecule type" value="Genomic_DNA"/>
</dbReference>
<dbReference type="SUPFAM" id="SSF47676">
    <property type="entry name" value="Conserved domain common to transcription factors TFIIS, elongin A, CRSP70"/>
    <property type="match status" value="2"/>
</dbReference>
<dbReference type="CDD" id="cd00183">
    <property type="entry name" value="TFIIS_I"/>
    <property type="match status" value="2"/>
</dbReference>
<evidence type="ECO:0000313" key="5">
    <source>
        <dbReference type="EMBL" id="KFK31108.1"/>
    </source>
</evidence>
<gene>
    <name evidence="5" type="ordered locus">AALP_Aa6g069100</name>
</gene>
<feature type="domain" description="TFIIS N-terminal" evidence="4">
    <location>
        <begin position="160"/>
        <end position="239"/>
    </location>
</feature>
<dbReference type="InterPro" id="IPR003617">
    <property type="entry name" value="TFIIS/CRSP70_N_sub"/>
</dbReference>
<comment type="subcellular location">
    <subcellularLocation>
        <location evidence="1 3">Nucleus</location>
    </subcellularLocation>
</comment>
<protein>
    <recommendedName>
        <fullName evidence="4">TFIIS N-terminal domain-containing protein</fullName>
    </recommendedName>
</protein>
<evidence type="ECO:0000256" key="3">
    <source>
        <dbReference type="PROSITE-ProRule" id="PRU00649"/>
    </source>
</evidence>
<keyword evidence="2 3" id="KW-0539">Nucleus</keyword>
<feature type="domain" description="TFIIS N-terminal" evidence="4">
    <location>
        <begin position="14"/>
        <end position="90"/>
    </location>
</feature>
<dbReference type="OrthoDB" id="1110999at2759"/>
<dbReference type="PANTHER" id="PTHR31995:SF7">
    <property type="entry name" value="TRANSCRIPTION ELONGATION FACTOR (TFIIS) FAMILY PROTEIN"/>
    <property type="match status" value="1"/>
</dbReference>
<evidence type="ECO:0000256" key="2">
    <source>
        <dbReference type="ARBA" id="ARBA00023242"/>
    </source>
</evidence>
<dbReference type="eggNOG" id="ENOG502R1IR">
    <property type="taxonomic scope" value="Eukaryota"/>
</dbReference>
<dbReference type="PANTHER" id="PTHR31995">
    <property type="entry name" value="TRANSCRIPTION FACTOR IIS FAMILY PROTEIN-RELATED"/>
    <property type="match status" value="1"/>
</dbReference>
<evidence type="ECO:0000259" key="4">
    <source>
        <dbReference type="PROSITE" id="PS51319"/>
    </source>
</evidence>
<dbReference type="PROSITE" id="PS51319">
    <property type="entry name" value="TFIIS_N"/>
    <property type="match status" value="2"/>
</dbReference>
<reference evidence="6" key="1">
    <citation type="journal article" date="2015" name="Nat. Plants">
        <title>Genome expansion of Arabis alpina linked with retrotransposition and reduced symmetric DNA methylation.</title>
        <authorList>
            <person name="Willing E.M."/>
            <person name="Rawat V."/>
            <person name="Mandakova T."/>
            <person name="Maumus F."/>
            <person name="James G.V."/>
            <person name="Nordstroem K.J."/>
            <person name="Becker C."/>
            <person name="Warthmann N."/>
            <person name="Chica C."/>
            <person name="Szarzynska B."/>
            <person name="Zytnicki M."/>
            <person name="Albani M.C."/>
            <person name="Kiefer C."/>
            <person name="Bergonzi S."/>
            <person name="Castaings L."/>
            <person name="Mateos J.L."/>
            <person name="Berns M.C."/>
            <person name="Bujdoso N."/>
            <person name="Piofczyk T."/>
            <person name="de Lorenzo L."/>
            <person name="Barrero-Sicilia C."/>
            <person name="Mateos I."/>
            <person name="Piednoel M."/>
            <person name="Hagmann J."/>
            <person name="Chen-Min-Tao R."/>
            <person name="Iglesias-Fernandez R."/>
            <person name="Schuster S.C."/>
            <person name="Alonso-Blanco C."/>
            <person name="Roudier F."/>
            <person name="Carbonero P."/>
            <person name="Paz-Ares J."/>
            <person name="Davis S.J."/>
            <person name="Pecinka A."/>
            <person name="Quesneville H."/>
            <person name="Colot V."/>
            <person name="Lysak M.A."/>
            <person name="Weigel D."/>
            <person name="Coupland G."/>
            <person name="Schneeberger K."/>
        </authorList>
    </citation>
    <scope>NUCLEOTIDE SEQUENCE [LARGE SCALE GENOMIC DNA]</scope>
    <source>
        <strain evidence="6">cv. Pajares</strain>
    </source>
</reference>
<dbReference type="Proteomes" id="UP000029120">
    <property type="component" value="Chromosome 6"/>
</dbReference>
<evidence type="ECO:0000313" key="6">
    <source>
        <dbReference type="Proteomes" id="UP000029120"/>
    </source>
</evidence>